<evidence type="ECO:0000313" key="2">
    <source>
        <dbReference type="EMBL" id="GAA3558224.1"/>
    </source>
</evidence>
<dbReference type="Proteomes" id="UP001500954">
    <property type="component" value="Unassembled WGS sequence"/>
</dbReference>
<dbReference type="Pfam" id="PF18942">
    <property type="entry name" value="DUF5689"/>
    <property type="match status" value="1"/>
</dbReference>
<sequence length="484" mass="53775">MNDMLCKIKNINLVWLLYVVLLLVACVKDNDYKIPDVSIQEPTIPSNKITTFKAIKSRFEQAKANELPTAIIDSDEELYIEGYVISSDKANNFFEELIIQNKVDDSNPDTDPRLGFRLSINVGNLSDIYEVGRKVYVKMSGLTIGESSGVIVIGKGEGVQIEQIQEHEYKDIIIRSTEVVELIPKVSTLLDLTEADENTLVQLENMQIHRYQIGSTFAGEGIDEFDGLRILESCSDIGTIALQTSTFSDFKSLQVPLLKGTVKGVFTRDFNDEQNVLIINSIADINFNEEVRCDPMELDCGVALEGGTENLFFEDFQSQTNNKLITGNGWTNYIEVGSEGWEAFTATGTNASLGRSARIRSASSGDASNIAWLITPAINLDMHGEVTLQFKTSNSFADGSQMEVMYSLDWDGLEEHITTANWGILSSAYIVKDSDFFGEWFHSGKVDLSCVTGTMYIAFKYTGNGKSAFDGTYELDDVQIDFKP</sequence>
<evidence type="ECO:0000259" key="1">
    <source>
        <dbReference type="Pfam" id="PF18942"/>
    </source>
</evidence>
<dbReference type="Gene3D" id="2.60.120.200">
    <property type="match status" value="1"/>
</dbReference>
<evidence type="ECO:0000313" key="3">
    <source>
        <dbReference type="Proteomes" id="UP001500954"/>
    </source>
</evidence>
<organism evidence="2 3">
    <name type="scientific">Snuella lapsa</name>
    <dbReference type="NCBI Taxonomy" id="870481"/>
    <lineage>
        <taxon>Bacteria</taxon>
        <taxon>Pseudomonadati</taxon>
        <taxon>Bacteroidota</taxon>
        <taxon>Flavobacteriia</taxon>
        <taxon>Flavobacteriales</taxon>
        <taxon>Flavobacteriaceae</taxon>
        <taxon>Snuella</taxon>
    </lineage>
</organism>
<dbReference type="NCBIfam" id="NF038128">
    <property type="entry name" value="choice_anch_J"/>
    <property type="match status" value="1"/>
</dbReference>
<name>A0ABP6WZC6_9FLAO</name>
<dbReference type="InterPro" id="IPR043744">
    <property type="entry name" value="DUF5689"/>
</dbReference>
<dbReference type="EMBL" id="BAABCY010000019">
    <property type="protein sequence ID" value="GAA3558224.1"/>
    <property type="molecule type" value="Genomic_DNA"/>
</dbReference>
<keyword evidence="3" id="KW-1185">Reference proteome</keyword>
<proteinExistence type="predicted"/>
<protein>
    <submittedName>
        <fullName evidence="2">DUF5689 domain-containing protein</fullName>
    </submittedName>
</protein>
<accession>A0ABP6WZC6</accession>
<gene>
    <name evidence="2" type="ORF">GCM10022395_06790</name>
</gene>
<dbReference type="PROSITE" id="PS51257">
    <property type="entry name" value="PROKAR_LIPOPROTEIN"/>
    <property type="match status" value="1"/>
</dbReference>
<comment type="caution">
    <text evidence="2">The sequence shown here is derived from an EMBL/GenBank/DDBJ whole genome shotgun (WGS) entry which is preliminary data.</text>
</comment>
<feature type="domain" description="DUF5689" evidence="1">
    <location>
        <begin position="48"/>
        <end position="285"/>
    </location>
</feature>
<reference evidence="3" key="1">
    <citation type="journal article" date="2019" name="Int. J. Syst. Evol. Microbiol.">
        <title>The Global Catalogue of Microorganisms (GCM) 10K type strain sequencing project: providing services to taxonomists for standard genome sequencing and annotation.</title>
        <authorList>
            <consortium name="The Broad Institute Genomics Platform"/>
            <consortium name="The Broad Institute Genome Sequencing Center for Infectious Disease"/>
            <person name="Wu L."/>
            <person name="Ma J."/>
        </authorList>
    </citation>
    <scope>NUCLEOTIDE SEQUENCE [LARGE SCALE GENOMIC DNA]</scope>
    <source>
        <strain evidence="3">JCM 17111</strain>
    </source>
</reference>